<dbReference type="EMBL" id="JANTQA010000070">
    <property type="protein sequence ID" value="KAJ3425741.1"/>
    <property type="molecule type" value="Genomic_DNA"/>
</dbReference>
<dbReference type="Gene3D" id="3.90.640.10">
    <property type="entry name" value="Actin, Chain A, domain 4"/>
    <property type="match status" value="1"/>
</dbReference>
<protein>
    <submittedName>
        <fullName evidence="5">Alpha-centractin</fullName>
    </submittedName>
</protein>
<dbReference type="Gene3D" id="3.30.420.40">
    <property type="match status" value="2"/>
</dbReference>
<evidence type="ECO:0000256" key="4">
    <source>
        <dbReference type="RuleBase" id="RU000487"/>
    </source>
</evidence>
<dbReference type="InterPro" id="IPR020902">
    <property type="entry name" value="Actin/actin-like_CS"/>
</dbReference>
<dbReference type="InterPro" id="IPR004000">
    <property type="entry name" value="Actin"/>
</dbReference>
<name>A0AAV7YAZ7_9EUKA</name>
<evidence type="ECO:0000256" key="2">
    <source>
        <dbReference type="ARBA" id="ARBA00022490"/>
    </source>
</evidence>
<proteinExistence type="inferred from homology"/>
<dbReference type="InterPro" id="IPR043129">
    <property type="entry name" value="ATPase_NBD"/>
</dbReference>
<dbReference type="GO" id="GO:0005856">
    <property type="term" value="C:cytoskeleton"/>
    <property type="evidence" value="ECO:0007669"/>
    <property type="project" value="UniProtKB-SubCell"/>
</dbReference>
<organism evidence="5 6">
    <name type="scientific">Anaeramoeba flamelloides</name>
    <dbReference type="NCBI Taxonomy" id="1746091"/>
    <lineage>
        <taxon>Eukaryota</taxon>
        <taxon>Metamonada</taxon>
        <taxon>Anaeramoebidae</taxon>
        <taxon>Anaeramoeba</taxon>
    </lineage>
</organism>
<comment type="subcellular location">
    <subcellularLocation>
        <location evidence="1">Cytoplasm</location>
        <location evidence="1">Cytoskeleton</location>
    </subcellularLocation>
</comment>
<evidence type="ECO:0000256" key="3">
    <source>
        <dbReference type="ARBA" id="ARBA00023212"/>
    </source>
</evidence>
<comment type="caution">
    <text evidence="5">The sequence shown here is derived from an EMBL/GenBank/DDBJ whole genome shotgun (WGS) entry which is preliminary data.</text>
</comment>
<sequence>MTDQETVFANIPLVIDNGSGMIKAGLAGDITPKCLFPSYVGKVKYMKVMAGGLEGDTFVGEQAEKNRGLLKLQYPMEHGIIKNWEDMERIWHYIYSTLKIQREEHPVLLTEPPLNPTSNREKNAEIFFETFGVPALYISLQAVLSLYSSGRTTGIVLDSGDGVTYAVPIFEGFAIPHAISRIDLAGRDVTKHLQLLLRKAGYSFTTSSEFEIVRYIKENACEISENLRKDQEIEFEKKTQQLHYRLPDGNEITIRNERLMAAEILFNPEIIGSEDEGIHQMLENSIRRTDLDLRSQLYKNIVLSGGNTLFRGFGDRLLNELKEIAPKEIKISIYAPKERKYSTWIGGSILASLNTFKKMLVTNREYDEYGPKIINRKCF</sequence>
<dbReference type="CDD" id="cd10216">
    <property type="entry name" value="ASKHA_NBD_Arp1"/>
    <property type="match status" value="1"/>
</dbReference>
<evidence type="ECO:0000256" key="1">
    <source>
        <dbReference type="ARBA" id="ARBA00004245"/>
    </source>
</evidence>
<dbReference type="SMART" id="SM00268">
    <property type="entry name" value="ACTIN"/>
    <property type="match status" value="1"/>
</dbReference>
<dbReference type="Proteomes" id="UP001146793">
    <property type="component" value="Unassembled WGS sequence"/>
</dbReference>
<dbReference type="PRINTS" id="PR00190">
    <property type="entry name" value="ACTIN"/>
</dbReference>
<dbReference type="AlphaFoldDB" id="A0AAV7YAZ7"/>
<accession>A0AAV7YAZ7</accession>
<keyword evidence="3" id="KW-0206">Cytoskeleton</keyword>
<evidence type="ECO:0000313" key="6">
    <source>
        <dbReference type="Proteomes" id="UP001146793"/>
    </source>
</evidence>
<dbReference type="Pfam" id="PF00022">
    <property type="entry name" value="Actin"/>
    <property type="match status" value="1"/>
</dbReference>
<dbReference type="FunFam" id="3.30.420.40:FF:000018">
    <property type="entry name" value="Actin-like protein (Centractin)"/>
    <property type="match status" value="1"/>
</dbReference>
<keyword evidence="2" id="KW-0963">Cytoplasm</keyword>
<gene>
    <name evidence="5" type="ORF">M0812_28186</name>
</gene>
<dbReference type="PANTHER" id="PTHR11937">
    <property type="entry name" value="ACTIN"/>
    <property type="match status" value="1"/>
</dbReference>
<dbReference type="FunFam" id="3.90.640.10:FF:000007">
    <property type="entry name" value="Actin like 7B"/>
    <property type="match status" value="1"/>
</dbReference>
<evidence type="ECO:0000313" key="5">
    <source>
        <dbReference type="EMBL" id="KAJ3425741.1"/>
    </source>
</evidence>
<dbReference type="SUPFAM" id="SSF53067">
    <property type="entry name" value="Actin-like ATPase domain"/>
    <property type="match status" value="2"/>
</dbReference>
<comment type="similarity">
    <text evidence="4">Belongs to the actin family.</text>
</comment>
<dbReference type="PROSITE" id="PS01132">
    <property type="entry name" value="ACTINS_ACT_LIKE"/>
    <property type="match status" value="1"/>
</dbReference>
<reference evidence="5" key="1">
    <citation type="submission" date="2022-08" db="EMBL/GenBank/DDBJ databases">
        <title>Novel sulphate-reducing endosymbionts in the free-living metamonad Anaeramoeba.</title>
        <authorList>
            <person name="Jerlstrom-Hultqvist J."/>
            <person name="Cepicka I."/>
            <person name="Gallot-Lavallee L."/>
            <person name="Salas-Leiva D."/>
            <person name="Curtis B.A."/>
            <person name="Zahonova K."/>
            <person name="Pipaliya S."/>
            <person name="Dacks J."/>
            <person name="Roger A.J."/>
        </authorList>
    </citation>
    <scope>NUCLEOTIDE SEQUENCE</scope>
    <source>
        <strain evidence="5">Busselton2</strain>
    </source>
</reference>